<dbReference type="CDD" id="cd04186">
    <property type="entry name" value="GT_2_like_c"/>
    <property type="match status" value="1"/>
</dbReference>
<organism evidence="2 3">
    <name type="scientific">Amphritea atlantica</name>
    <dbReference type="NCBI Taxonomy" id="355243"/>
    <lineage>
        <taxon>Bacteria</taxon>
        <taxon>Pseudomonadati</taxon>
        <taxon>Pseudomonadota</taxon>
        <taxon>Gammaproteobacteria</taxon>
        <taxon>Oceanospirillales</taxon>
        <taxon>Oceanospirillaceae</taxon>
        <taxon>Amphritea</taxon>
    </lineage>
</organism>
<keyword evidence="3" id="KW-1185">Reference proteome</keyword>
<dbReference type="InterPro" id="IPR029044">
    <property type="entry name" value="Nucleotide-diphossugar_trans"/>
</dbReference>
<evidence type="ECO:0000259" key="1">
    <source>
        <dbReference type="Pfam" id="PF00535"/>
    </source>
</evidence>
<dbReference type="PANTHER" id="PTHR43179:SF7">
    <property type="entry name" value="RHAMNOSYLTRANSFERASE WBBL"/>
    <property type="match status" value="1"/>
</dbReference>
<reference evidence="3" key="1">
    <citation type="submission" date="2016-10" db="EMBL/GenBank/DDBJ databases">
        <authorList>
            <person name="Varghese N."/>
            <person name="Submissions S."/>
        </authorList>
    </citation>
    <scope>NUCLEOTIDE SEQUENCE [LARGE SCALE GENOMIC DNA]</scope>
    <source>
        <strain evidence="3">DSM 18887</strain>
    </source>
</reference>
<name>A0A1H9K7X4_9GAMM</name>
<dbReference type="PANTHER" id="PTHR43179">
    <property type="entry name" value="RHAMNOSYLTRANSFERASE WBBL"/>
    <property type="match status" value="1"/>
</dbReference>
<proteinExistence type="predicted"/>
<dbReference type="AlphaFoldDB" id="A0A1H9K7X4"/>
<protein>
    <submittedName>
        <fullName evidence="2">Glycosyltransferase, GT2 family</fullName>
    </submittedName>
</protein>
<dbReference type="Pfam" id="PF00535">
    <property type="entry name" value="Glycos_transf_2"/>
    <property type="match status" value="2"/>
</dbReference>
<feature type="domain" description="Glycosyltransferase 2-like" evidence="1">
    <location>
        <begin position="427"/>
        <end position="605"/>
    </location>
</feature>
<dbReference type="CDD" id="cd04184">
    <property type="entry name" value="GT2_RfbC_Mx_like"/>
    <property type="match status" value="1"/>
</dbReference>
<evidence type="ECO:0000313" key="2">
    <source>
        <dbReference type="EMBL" id="SEQ95219.1"/>
    </source>
</evidence>
<dbReference type="SUPFAM" id="SSF53448">
    <property type="entry name" value="Nucleotide-diphospho-sugar transferases"/>
    <property type="match status" value="2"/>
</dbReference>
<dbReference type="Proteomes" id="UP000198749">
    <property type="component" value="Unassembled WGS sequence"/>
</dbReference>
<dbReference type="GO" id="GO:0016740">
    <property type="term" value="F:transferase activity"/>
    <property type="evidence" value="ECO:0007669"/>
    <property type="project" value="UniProtKB-KW"/>
</dbReference>
<dbReference type="Gene3D" id="3.90.550.10">
    <property type="entry name" value="Spore Coat Polysaccharide Biosynthesis Protein SpsA, Chain A"/>
    <property type="match status" value="2"/>
</dbReference>
<accession>A0A1H9K7X4</accession>
<dbReference type="EMBL" id="FOGB01000012">
    <property type="protein sequence ID" value="SEQ95219.1"/>
    <property type="molecule type" value="Genomic_DNA"/>
</dbReference>
<feature type="domain" description="Glycosyltransferase 2-like" evidence="1">
    <location>
        <begin position="168"/>
        <end position="277"/>
    </location>
</feature>
<dbReference type="STRING" id="355243.SAMN03080615_03365"/>
<keyword evidence="2" id="KW-0808">Transferase</keyword>
<gene>
    <name evidence="2" type="ORF">SAMN03080615_03365</name>
</gene>
<sequence>MLEVALQHNQPSVVTKLYLDCGKGFSEEHVYSLPIKNGRVSKRLVFLPFGVKKIRLDPLESEGEFNIRHARLIWLTSAFAEERLLHRLINMHYRFREQDLKCVRREIKASAKEKGCPVRDHALQLYNQTFIKRPTRRGYQDWIECEEQNHHQQFALLSQQSQSGPLISILLPVYNTPEIFLRECLDSVITQRYQNWQLCIADDGSDKSHVRQVLDSYAAKDNRITVCYREENGHISAASNSALELVTGRYIALLDHDDCLSEFALSRVVDALNKNSAARLLYSDEDKIDADGFRFDPHFKPEWNYDLLLAQNYIAHLSVLDTDLVRGVGGFKTGVEGSQDHDLLLRCIAHLSPDEIVHIPHILYHWRSIEGSTASAANEKDYTSEAGLKAVSEYCRQYHPGASAEPGIVPNTYKVCWPVPEPAPLVSLLIPTRDNVEVLRCCVDAILQLTDYKSFEIIILNNQSSCEETLEYLERITTDPRVTVVNWDYPFNYSSINNFGVTKARGSVIGLLNNDIEPINPGWLTEMVSLVCRSDVGCVGAKLYYPNETIQHAGVILGIGGVAGHSHKYYERHEHGYFSRLRLVQELSAVTGACLLIRRSVYEEVGGLNEANLAVAFNDVDLCLKVRAAGYKNIWTPYAELYHHESVSRGADDSAKKRKRAKREAEYMRKQWGEQLYQDPAYNPNLTLVHEDFSLR</sequence>
<dbReference type="InterPro" id="IPR001173">
    <property type="entry name" value="Glyco_trans_2-like"/>
</dbReference>
<evidence type="ECO:0000313" key="3">
    <source>
        <dbReference type="Proteomes" id="UP000198749"/>
    </source>
</evidence>